<dbReference type="EMBL" id="AQGV01000012">
    <property type="protein sequence ID" value="MBE0367575.1"/>
    <property type="molecule type" value="Genomic_DNA"/>
</dbReference>
<evidence type="ECO:0000313" key="1">
    <source>
        <dbReference type="EMBL" id="MBE0367575.1"/>
    </source>
</evidence>
<evidence type="ECO:0000313" key="2">
    <source>
        <dbReference type="Proteomes" id="UP000615755"/>
    </source>
</evidence>
<protein>
    <submittedName>
        <fullName evidence="1">Uncharacterized protein</fullName>
    </submittedName>
</protein>
<name>A0ABR9E9A1_9GAMM</name>
<keyword evidence="2" id="KW-1185">Reference proteome</keyword>
<accession>A0ABR9E9A1</accession>
<sequence length="40" mass="4471">MAKPASETPIIMIRVILALLVDKKQPKSTFCQQVSRIIAM</sequence>
<organism evidence="1 2">
    <name type="scientific">Pseudoalteromonas aurantia 208</name>
    <dbReference type="NCBI Taxonomy" id="1314867"/>
    <lineage>
        <taxon>Bacteria</taxon>
        <taxon>Pseudomonadati</taxon>
        <taxon>Pseudomonadota</taxon>
        <taxon>Gammaproteobacteria</taxon>
        <taxon>Alteromonadales</taxon>
        <taxon>Pseudoalteromonadaceae</taxon>
        <taxon>Pseudoalteromonas</taxon>
    </lineage>
</organism>
<proteinExistence type="predicted"/>
<gene>
    <name evidence="1" type="ORF">PAUR_a0958</name>
</gene>
<reference evidence="1 2" key="1">
    <citation type="submission" date="2015-03" db="EMBL/GenBank/DDBJ databases">
        <title>Genome sequence of Pseudoalteromonas aurantia.</title>
        <authorList>
            <person name="Xie B.-B."/>
            <person name="Rong J.-C."/>
            <person name="Qin Q.-L."/>
            <person name="Zhang Y.-Z."/>
        </authorList>
    </citation>
    <scope>NUCLEOTIDE SEQUENCE [LARGE SCALE GENOMIC DNA]</scope>
    <source>
        <strain evidence="1 2">208</strain>
    </source>
</reference>
<comment type="caution">
    <text evidence="1">The sequence shown here is derived from an EMBL/GenBank/DDBJ whole genome shotgun (WGS) entry which is preliminary data.</text>
</comment>
<dbReference type="Proteomes" id="UP000615755">
    <property type="component" value="Unassembled WGS sequence"/>
</dbReference>